<dbReference type="EMBL" id="BJZT01000025">
    <property type="protein sequence ID" value="GEP00031.1"/>
    <property type="molecule type" value="Genomic_DNA"/>
</dbReference>
<evidence type="ECO:0000256" key="1">
    <source>
        <dbReference type="SAM" id="MobiDB-lite"/>
    </source>
</evidence>
<dbReference type="AlphaFoldDB" id="A0A512IQR7"/>
<feature type="compositionally biased region" description="Basic and acidic residues" evidence="1">
    <location>
        <begin position="185"/>
        <end position="197"/>
    </location>
</feature>
<gene>
    <name evidence="2" type="ORF">MHA02_24180</name>
</gene>
<accession>A0A512IQR7</accession>
<keyword evidence="3" id="KW-1185">Reference proteome</keyword>
<name>A0A512IQR7_9HYPH</name>
<evidence type="ECO:0000313" key="2">
    <source>
        <dbReference type="EMBL" id="GEP00031.1"/>
    </source>
</evidence>
<proteinExistence type="predicted"/>
<dbReference type="OrthoDB" id="8157778at2"/>
<sequence length="241" mass="27430">MSTSKQSFHLFDLSAPLDPPLPICFDYEQLDDVAALDAKAVVERYRGRVKAYVIDTGLDLLGVKERLEHGLFAQWVESEMRITVRSAQYMMQAATQFGHISEIVSHLPPSTLYRLAAASTPAPIREEIVSRLEAGEAVTPRQIEAKLYQARKEAEQAKLTPEERKRQAKTKRDADARARRHAEKWRKEQDERLERKTGATNALAEILSPRLDEESYAAVYRLLGECDPWTLREALAKTRQP</sequence>
<comment type="caution">
    <text evidence="2">The sequence shown here is derived from an EMBL/GenBank/DDBJ whole genome shotgun (WGS) entry which is preliminary data.</text>
</comment>
<reference evidence="2 3" key="1">
    <citation type="submission" date="2019-07" db="EMBL/GenBank/DDBJ databases">
        <title>Whole genome shotgun sequence of Methylobacterium haplocladii NBRC 107714.</title>
        <authorList>
            <person name="Hosoyama A."/>
            <person name="Uohara A."/>
            <person name="Ohji S."/>
            <person name="Ichikawa N."/>
        </authorList>
    </citation>
    <scope>NUCLEOTIDE SEQUENCE [LARGE SCALE GENOMIC DNA]</scope>
    <source>
        <strain evidence="2 3">NBRC 107714</strain>
    </source>
</reference>
<dbReference type="Proteomes" id="UP000321258">
    <property type="component" value="Unassembled WGS sequence"/>
</dbReference>
<feature type="region of interest" description="Disordered" evidence="1">
    <location>
        <begin position="153"/>
        <end position="199"/>
    </location>
</feature>
<evidence type="ECO:0000313" key="3">
    <source>
        <dbReference type="Proteomes" id="UP000321258"/>
    </source>
</evidence>
<feature type="compositionally biased region" description="Basic and acidic residues" evidence="1">
    <location>
        <begin position="153"/>
        <end position="177"/>
    </location>
</feature>
<dbReference type="RefSeq" id="WP_147078915.1">
    <property type="nucleotide sequence ID" value="NZ_BJZT01000025.1"/>
</dbReference>
<organism evidence="2 3">
    <name type="scientific">Methylobacterium haplocladii</name>
    <dbReference type="NCBI Taxonomy" id="1176176"/>
    <lineage>
        <taxon>Bacteria</taxon>
        <taxon>Pseudomonadati</taxon>
        <taxon>Pseudomonadota</taxon>
        <taxon>Alphaproteobacteria</taxon>
        <taxon>Hyphomicrobiales</taxon>
        <taxon>Methylobacteriaceae</taxon>
        <taxon>Methylobacterium</taxon>
    </lineage>
</organism>
<protein>
    <submittedName>
        <fullName evidence="2">Uncharacterized protein</fullName>
    </submittedName>
</protein>